<feature type="transmembrane region" description="Helical" evidence="8">
    <location>
        <begin position="232"/>
        <end position="252"/>
    </location>
</feature>
<dbReference type="InterPro" id="IPR000515">
    <property type="entry name" value="MetI-like"/>
</dbReference>
<evidence type="ECO:0000256" key="3">
    <source>
        <dbReference type="ARBA" id="ARBA00022448"/>
    </source>
</evidence>
<dbReference type="PANTHER" id="PTHR43470">
    <property type="entry name" value="PHOSPHATE TRANSPORT SYSTEM PERMEASE PROTEIN PSTA-RELATED"/>
    <property type="match status" value="1"/>
</dbReference>
<evidence type="ECO:0000256" key="6">
    <source>
        <dbReference type="ARBA" id="ARBA00022989"/>
    </source>
</evidence>
<comment type="similarity">
    <text evidence="2">Belongs to the binding-protein-dependent transport system permease family. CysTW subfamily.</text>
</comment>
<dbReference type="InterPro" id="IPR035906">
    <property type="entry name" value="MetI-like_sf"/>
</dbReference>
<keyword evidence="6 8" id="KW-1133">Transmembrane helix</keyword>
<feature type="transmembrane region" description="Helical" evidence="8">
    <location>
        <begin position="34"/>
        <end position="56"/>
    </location>
</feature>
<evidence type="ECO:0000256" key="7">
    <source>
        <dbReference type="ARBA" id="ARBA00023136"/>
    </source>
</evidence>
<dbReference type="AlphaFoldDB" id="A0A6J6SNV5"/>
<dbReference type="Gene3D" id="1.10.3720.10">
    <property type="entry name" value="MetI-like"/>
    <property type="match status" value="1"/>
</dbReference>
<protein>
    <submittedName>
        <fullName evidence="10">Unannotated protein</fullName>
    </submittedName>
</protein>
<keyword evidence="5 8" id="KW-0812">Transmembrane</keyword>
<dbReference type="GO" id="GO:0035435">
    <property type="term" value="P:phosphate ion transmembrane transport"/>
    <property type="evidence" value="ECO:0007669"/>
    <property type="project" value="InterPro"/>
</dbReference>
<evidence type="ECO:0000256" key="2">
    <source>
        <dbReference type="ARBA" id="ARBA00007069"/>
    </source>
</evidence>
<comment type="subcellular location">
    <subcellularLocation>
        <location evidence="1">Cell membrane</location>
        <topology evidence="1">Multi-pass membrane protein</topology>
    </subcellularLocation>
</comment>
<dbReference type="NCBIfam" id="TIGR00974">
    <property type="entry name" value="3a0107s02c"/>
    <property type="match status" value="1"/>
</dbReference>
<evidence type="ECO:0000256" key="8">
    <source>
        <dbReference type="SAM" id="Phobius"/>
    </source>
</evidence>
<feature type="transmembrane region" description="Helical" evidence="8">
    <location>
        <begin position="157"/>
        <end position="176"/>
    </location>
</feature>
<evidence type="ECO:0000256" key="4">
    <source>
        <dbReference type="ARBA" id="ARBA00022475"/>
    </source>
</evidence>
<dbReference type="GO" id="GO:0005315">
    <property type="term" value="F:phosphate transmembrane transporter activity"/>
    <property type="evidence" value="ECO:0007669"/>
    <property type="project" value="InterPro"/>
</dbReference>
<reference evidence="10" key="1">
    <citation type="submission" date="2020-05" db="EMBL/GenBank/DDBJ databases">
        <authorList>
            <person name="Chiriac C."/>
            <person name="Salcher M."/>
            <person name="Ghai R."/>
            <person name="Kavagutti S V."/>
        </authorList>
    </citation>
    <scope>NUCLEOTIDE SEQUENCE</scope>
</reference>
<evidence type="ECO:0000256" key="5">
    <source>
        <dbReference type="ARBA" id="ARBA00022692"/>
    </source>
</evidence>
<keyword evidence="4" id="KW-1003">Cell membrane</keyword>
<dbReference type="SUPFAM" id="SSF161098">
    <property type="entry name" value="MetI-like"/>
    <property type="match status" value="1"/>
</dbReference>
<gene>
    <name evidence="10" type="ORF">UFOPK2810_00019</name>
</gene>
<dbReference type="InterPro" id="IPR005672">
    <property type="entry name" value="Phosphate_PstA"/>
</dbReference>
<dbReference type="PROSITE" id="PS50928">
    <property type="entry name" value="ABC_TM1"/>
    <property type="match status" value="1"/>
</dbReference>
<accession>A0A6J6SNV5</accession>
<evidence type="ECO:0000256" key="1">
    <source>
        <dbReference type="ARBA" id="ARBA00004651"/>
    </source>
</evidence>
<proteinExistence type="inferred from homology"/>
<feature type="domain" description="ABC transmembrane type-1" evidence="9">
    <location>
        <begin position="85"/>
        <end position="291"/>
    </location>
</feature>
<name>A0A6J6SNV5_9ZZZZ</name>
<evidence type="ECO:0000313" key="10">
    <source>
        <dbReference type="EMBL" id="CAB4735859.1"/>
    </source>
</evidence>
<dbReference type="Pfam" id="PF00528">
    <property type="entry name" value="BPD_transp_1"/>
    <property type="match status" value="1"/>
</dbReference>
<dbReference type="PANTHER" id="PTHR43470:SF5">
    <property type="entry name" value="PHOSPHATE TRANSPORT SYSTEM PERMEASE PROTEIN PSTA"/>
    <property type="match status" value="1"/>
</dbReference>
<keyword evidence="7 8" id="KW-0472">Membrane</keyword>
<organism evidence="10">
    <name type="scientific">freshwater metagenome</name>
    <dbReference type="NCBI Taxonomy" id="449393"/>
    <lineage>
        <taxon>unclassified sequences</taxon>
        <taxon>metagenomes</taxon>
        <taxon>ecological metagenomes</taxon>
    </lineage>
</organism>
<keyword evidence="3" id="KW-0813">Transport</keyword>
<dbReference type="CDD" id="cd06261">
    <property type="entry name" value="TM_PBP2"/>
    <property type="match status" value="1"/>
</dbReference>
<feature type="transmembrane region" description="Helical" evidence="8">
    <location>
        <begin position="131"/>
        <end position="151"/>
    </location>
</feature>
<dbReference type="GO" id="GO:0005886">
    <property type="term" value="C:plasma membrane"/>
    <property type="evidence" value="ECO:0007669"/>
    <property type="project" value="UniProtKB-SubCell"/>
</dbReference>
<evidence type="ECO:0000259" key="9">
    <source>
        <dbReference type="PROSITE" id="PS50928"/>
    </source>
</evidence>
<sequence length="303" mass="32622">MSAPDTAAPLAAPSQVQAELLGSRPPLRDRAFRLALFISLTIGVVTLAVLIAYVTIKGWPRLNSTLWTNMPSIRRPERAGAQSAITGTLWVIGFTALFALPTGILAALHLEEFSKPNGRFQRLVEVNIQNLAAVPSIVYGILGLAFFARALALGQSVITASLTLSLLILPIVIISTREALRAVPRNIRDGSLALGATEWQTAYRQTLPAAIPGIATGVILALSRAIGEAAPLLLLGAVTFITFNPTGPLSGYTTLPIQIFNWTKDSREEFQILASATIVLLLVLLLAMNFAALLIRNRTQKRW</sequence>
<feature type="transmembrane region" description="Helical" evidence="8">
    <location>
        <begin position="89"/>
        <end position="110"/>
    </location>
</feature>
<feature type="transmembrane region" description="Helical" evidence="8">
    <location>
        <begin position="272"/>
        <end position="295"/>
    </location>
</feature>
<dbReference type="EMBL" id="CAEZYZ010000002">
    <property type="protein sequence ID" value="CAB4735859.1"/>
    <property type="molecule type" value="Genomic_DNA"/>
</dbReference>